<dbReference type="InterPro" id="IPR012000">
    <property type="entry name" value="Thiamin_PyroP_enz_cen_dom"/>
</dbReference>
<proteinExistence type="inferred from homology"/>
<evidence type="ECO:0000256" key="4">
    <source>
        <dbReference type="SAM" id="MobiDB-lite"/>
    </source>
</evidence>
<accession>A0A9D2EC50</accession>
<dbReference type="InterPro" id="IPR000399">
    <property type="entry name" value="TPP-bd_CS"/>
</dbReference>
<dbReference type="PANTHER" id="PTHR42981:SF2">
    <property type="entry name" value="PYRUVATE DEHYDROGENASE [UBIQUINONE]"/>
    <property type="match status" value="1"/>
</dbReference>
<feature type="domain" description="Thiamine pyrophosphate enzyme TPP-binding" evidence="6">
    <location>
        <begin position="493"/>
        <end position="638"/>
    </location>
</feature>
<dbReference type="Gene3D" id="3.40.50.970">
    <property type="match status" value="2"/>
</dbReference>
<reference evidence="8" key="2">
    <citation type="submission" date="2021-04" db="EMBL/GenBank/DDBJ databases">
        <authorList>
            <person name="Gilroy R."/>
        </authorList>
    </citation>
    <scope>NUCLEOTIDE SEQUENCE</scope>
    <source>
        <strain evidence="8">ChiGjej4B4-7305</strain>
    </source>
</reference>
<dbReference type="SUPFAM" id="SSF52518">
    <property type="entry name" value="Thiamin diphosphate-binding fold (THDP-binding)"/>
    <property type="match status" value="2"/>
</dbReference>
<keyword evidence="2 3" id="KW-0786">Thiamine pyrophosphate</keyword>
<organism evidence="8 9">
    <name type="scientific">Candidatus Ruania gallistercoris</name>
    <dbReference type="NCBI Taxonomy" id="2838746"/>
    <lineage>
        <taxon>Bacteria</taxon>
        <taxon>Bacillati</taxon>
        <taxon>Actinomycetota</taxon>
        <taxon>Actinomycetes</taxon>
        <taxon>Micrococcales</taxon>
        <taxon>Ruaniaceae</taxon>
        <taxon>Ruania</taxon>
    </lineage>
</organism>
<evidence type="ECO:0000313" key="8">
    <source>
        <dbReference type="EMBL" id="HIZ34601.1"/>
    </source>
</evidence>
<comment type="similarity">
    <text evidence="1 3">Belongs to the TPP enzyme family.</text>
</comment>
<dbReference type="InterPro" id="IPR029061">
    <property type="entry name" value="THDP-binding"/>
</dbReference>
<evidence type="ECO:0000313" key="9">
    <source>
        <dbReference type="Proteomes" id="UP000824037"/>
    </source>
</evidence>
<dbReference type="GO" id="GO:0000287">
    <property type="term" value="F:magnesium ion binding"/>
    <property type="evidence" value="ECO:0007669"/>
    <property type="project" value="InterPro"/>
</dbReference>
<dbReference type="SUPFAM" id="SSF52467">
    <property type="entry name" value="DHS-like NAD/FAD-binding domain"/>
    <property type="match status" value="1"/>
</dbReference>
<dbReference type="InterPro" id="IPR029035">
    <property type="entry name" value="DHS-like_NAD/FAD-binding_dom"/>
</dbReference>
<dbReference type="CDD" id="cd02014">
    <property type="entry name" value="TPP_POX"/>
    <property type="match status" value="1"/>
</dbReference>
<dbReference type="Pfam" id="PF02775">
    <property type="entry name" value="TPP_enzyme_C"/>
    <property type="match status" value="1"/>
</dbReference>
<feature type="compositionally biased region" description="Basic and acidic residues" evidence="4">
    <location>
        <begin position="8"/>
        <end position="21"/>
    </location>
</feature>
<reference evidence="8" key="1">
    <citation type="journal article" date="2021" name="PeerJ">
        <title>Extensive microbial diversity within the chicken gut microbiome revealed by metagenomics and culture.</title>
        <authorList>
            <person name="Gilroy R."/>
            <person name="Ravi A."/>
            <person name="Getino M."/>
            <person name="Pursley I."/>
            <person name="Horton D.L."/>
            <person name="Alikhan N.F."/>
            <person name="Baker D."/>
            <person name="Gharbi K."/>
            <person name="Hall N."/>
            <person name="Watson M."/>
            <person name="Adriaenssens E.M."/>
            <person name="Foster-Nyarko E."/>
            <person name="Jarju S."/>
            <person name="Secka A."/>
            <person name="Antonio M."/>
            <person name="Oren A."/>
            <person name="Chaudhuri R.R."/>
            <person name="La Ragione R."/>
            <person name="Hildebrand F."/>
            <person name="Pallen M.J."/>
        </authorList>
    </citation>
    <scope>NUCLEOTIDE SEQUENCE</scope>
    <source>
        <strain evidence="8">ChiGjej4B4-7305</strain>
    </source>
</reference>
<dbReference type="AlphaFoldDB" id="A0A9D2EC50"/>
<dbReference type="InterPro" id="IPR012001">
    <property type="entry name" value="Thiamin_PyroP_enz_TPP-bd_dom"/>
</dbReference>
<dbReference type="Gene3D" id="3.40.50.1220">
    <property type="entry name" value="TPP-binding domain"/>
    <property type="match status" value="1"/>
</dbReference>
<dbReference type="NCBIfam" id="NF005114">
    <property type="entry name" value="PRK06546.1"/>
    <property type="match status" value="1"/>
</dbReference>
<dbReference type="Pfam" id="PF00205">
    <property type="entry name" value="TPP_enzyme_M"/>
    <property type="match status" value="1"/>
</dbReference>
<evidence type="ECO:0000256" key="3">
    <source>
        <dbReference type="RuleBase" id="RU362132"/>
    </source>
</evidence>
<evidence type="ECO:0000256" key="1">
    <source>
        <dbReference type="ARBA" id="ARBA00007812"/>
    </source>
</evidence>
<evidence type="ECO:0000259" key="7">
    <source>
        <dbReference type="Pfam" id="PF02776"/>
    </source>
</evidence>
<sequence>MAGRRRVVLGDRRDGSPGHRDVLDRQQHIAVSREHSDVPEHHSGHRVLLRIGRPRSAPGPTPSYPPAPEGRLTTGQRQAPPTARHARSTGTGAGAAAWDRWWTVCSGVHQRGSAVPTAAEQLIDTLHAAGVRRIYGLVGDSLNPITEAIRTHEDMEWVHCHNEESAALAAAAEAQLTGELAVCAGSCGPGNTHLIQGLYDAHRTGAPVLAIASHIPSAQIGSTYFQETHPERLFVECSHWCELINGVEQLPRALRIAMQTAVGKQGVSVLVLPGDVSARDAAGRVESCVPIPPARVTPDPERVAELADLVNGAEKVAIFAGAGVAGSREEVLAFAEKVKAPIGHSLGGKEWIQHDNPFDVGMSGLLGYGACHDALHEADLVLLLGTDFPYPEFLPQRRTVQVDSAAEVLGRRTPLELGICGDVGLTLTAVMDAVTEKQRRKFLDDMLRRHERALTKVVEAYTKDVAHLRPIHPEYVADVLDEVAAEDAIFTVDTGMCNVWAARYLTPNGRRRVIGSFRHGTMANALPHAIGAQKAYPDRQVVSLSGDGGLAMLLGELLTAAEQALPLTVVVFNNGSLGMIRLEQMVAGYPYFGTDHAADFAAIARACGIEASTVTEPEEVREALSTALAHSGPSLVDVRTDPDALSLPPTITGEQVKGFALAATRTVLDGGVGRMLQLARSNLRNIPR</sequence>
<evidence type="ECO:0000259" key="6">
    <source>
        <dbReference type="Pfam" id="PF02775"/>
    </source>
</evidence>
<evidence type="ECO:0000259" key="5">
    <source>
        <dbReference type="Pfam" id="PF00205"/>
    </source>
</evidence>
<keyword evidence="8" id="KW-0670">Pyruvate</keyword>
<dbReference type="InterPro" id="IPR047211">
    <property type="entry name" value="POXB-like"/>
</dbReference>
<dbReference type="GO" id="GO:0003824">
    <property type="term" value="F:catalytic activity"/>
    <property type="evidence" value="ECO:0007669"/>
    <property type="project" value="InterPro"/>
</dbReference>
<dbReference type="InterPro" id="IPR011766">
    <property type="entry name" value="TPP_enzyme_TPP-bd"/>
</dbReference>
<dbReference type="PROSITE" id="PS00187">
    <property type="entry name" value="TPP_ENZYMES"/>
    <property type="match status" value="1"/>
</dbReference>
<evidence type="ECO:0000256" key="2">
    <source>
        <dbReference type="ARBA" id="ARBA00023052"/>
    </source>
</evidence>
<comment type="caution">
    <text evidence="8">The sequence shown here is derived from an EMBL/GenBank/DDBJ whole genome shotgun (WGS) entry which is preliminary data.</text>
</comment>
<feature type="domain" description="Thiamine pyrophosphate enzyme N-terminal TPP-binding" evidence="7">
    <location>
        <begin position="117"/>
        <end position="227"/>
    </location>
</feature>
<dbReference type="EMBL" id="DXBY01000049">
    <property type="protein sequence ID" value="HIZ34601.1"/>
    <property type="molecule type" value="Genomic_DNA"/>
</dbReference>
<dbReference type="Proteomes" id="UP000824037">
    <property type="component" value="Unassembled WGS sequence"/>
</dbReference>
<protein>
    <submittedName>
        <fullName evidence="8">Pyruvate dehydrogenase</fullName>
    </submittedName>
</protein>
<feature type="compositionally biased region" description="Pro residues" evidence="4">
    <location>
        <begin position="57"/>
        <end position="68"/>
    </location>
</feature>
<name>A0A9D2EC50_9MICO</name>
<feature type="region of interest" description="Disordered" evidence="4">
    <location>
        <begin position="51"/>
        <end position="94"/>
    </location>
</feature>
<dbReference type="GO" id="GO:0030976">
    <property type="term" value="F:thiamine pyrophosphate binding"/>
    <property type="evidence" value="ECO:0007669"/>
    <property type="project" value="InterPro"/>
</dbReference>
<dbReference type="InterPro" id="IPR047212">
    <property type="entry name" value="TPP_POXB-like"/>
</dbReference>
<dbReference type="CDD" id="cd07039">
    <property type="entry name" value="TPP_PYR_POX"/>
    <property type="match status" value="1"/>
</dbReference>
<feature type="region of interest" description="Disordered" evidence="4">
    <location>
        <begin position="1"/>
        <end position="21"/>
    </location>
</feature>
<feature type="domain" description="Thiamine pyrophosphate enzyme central" evidence="5">
    <location>
        <begin position="303"/>
        <end position="429"/>
    </location>
</feature>
<dbReference type="Pfam" id="PF02776">
    <property type="entry name" value="TPP_enzyme_N"/>
    <property type="match status" value="1"/>
</dbReference>
<dbReference type="InterPro" id="IPR047210">
    <property type="entry name" value="TPP_PYR_POXB-like"/>
</dbReference>
<gene>
    <name evidence="8" type="ORF">H9815_02395</name>
</gene>
<dbReference type="PANTHER" id="PTHR42981">
    <property type="entry name" value="PYRUVATE DEHYDROGENASE [UBIQUINONE]"/>
    <property type="match status" value="1"/>
</dbReference>